<accession>A0A0C2YV77</accession>
<gene>
    <name evidence="2" type="ORF">M413DRAFT_442901</name>
</gene>
<evidence type="ECO:0000256" key="1">
    <source>
        <dbReference type="SAM" id="Phobius"/>
    </source>
</evidence>
<evidence type="ECO:0000313" key="2">
    <source>
        <dbReference type="EMBL" id="KIM44922.1"/>
    </source>
</evidence>
<keyword evidence="1" id="KW-0472">Membrane</keyword>
<protein>
    <submittedName>
        <fullName evidence="2">Uncharacterized protein</fullName>
    </submittedName>
</protein>
<proteinExistence type="predicted"/>
<feature type="transmembrane region" description="Helical" evidence="1">
    <location>
        <begin position="16"/>
        <end position="34"/>
    </location>
</feature>
<reference evidence="2 3" key="1">
    <citation type="submission" date="2014-04" db="EMBL/GenBank/DDBJ databases">
        <authorList>
            <consortium name="DOE Joint Genome Institute"/>
            <person name="Kuo A."/>
            <person name="Gay G."/>
            <person name="Dore J."/>
            <person name="Kohler A."/>
            <person name="Nagy L.G."/>
            <person name="Floudas D."/>
            <person name="Copeland A."/>
            <person name="Barry K.W."/>
            <person name="Cichocki N."/>
            <person name="Veneault-Fourrey C."/>
            <person name="LaButti K."/>
            <person name="Lindquist E.A."/>
            <person name="Lipzen A."/>
            <person name="Lundell T."/>
            <person name="Morin E."/>
            <person name="Murat C."/>
            <person name="Sun H."/>
            <person name="Tunlid A."/>
            <person name="Henrissat B."/>
            <person name="Grigoriev I.V."/>
            <person name="Hibbett D.S."/>
            <person name="Martin F."/>
            <person name="Nordberg H.P."/>
            <person name="Cantor M.N."/>
            <person name="Hua S.X."/>
        </authorList>
    </citation>
    <scope>NUCLEOTIDE SEQUENCE [LARGE SCALE GENOMIC DNA]</scope>
    <source>
        <strain evidence="3">h7</strain>
    </source>
</reference>
<sequence length="85" mass="9477">MGVSESLGRTKVRREGVSWLFLVFFVLFFPIAVAPEVGDICSHLSSHMEKVVPTLLTWTGIREGITKTSRESSKGNWSQHDLASK</sequence>
<dbReference type="EMBL" id="KN831773">
    <property type="protein sequence ID" value="KIM44922.1"/>
    <property type="molecule type" value="Genomic_DNA"/>
</dbReference>
<name>A0A0C2YV77_HEBCY</name>
<keyword evidence="1" id="KW-0812">Transmembrane</keyword>
<evidence type="ECO:0000313" key="3">
    <source>
        <dbReference type="Proteomes" id="UP000053424"/>
    </source>
</evidence>
<keyword evidence="3" id="KW-1185">Reference proteome</keyword>
<organism evidence="2 3">
    <name type="scientific">Hebeloma cylindrosporum</name>
    <dbReference type="NCBI Taxonomy" id="76867"/>
    <lineage>
        <taxon>Eukaryota</taxon>
        <taxon>Fungi</taxon>
        <taxon>Dikarya</taxon>
        <taxon>Basidiomycota</taxon>
        <taxon>Agaricomycotina</taxon>
        <taxon>Agaricomycetes</taxon>
        <taxon>Agaricomycetidae</taxon>
        <taxon>Agaricales</taxon>
        <taxon>Agaricineae</taxon>
        <taxon>Hymenogastraceae</taxon>
        <taxon>Hebeloma</taxon>
    </lineage>
</organism>
<reference evidence="3" key="2">
    <citation type="submission" date="2015-01" db="EMBL/GenBank/DDBJ databases">
        <title>Evolutionary Origins and Diversification of the Mycorrhizal Mutualists.</title>
        <authorList>
            <consortium name="DOE Joint Genome Institute"/>
            <consortium name="Mycorrhizal Genomics Consortium"/>
            <person name="Kohler A."/>
            <person name="Kuo A."/>
            <person name="Nagy L.G."/>
            <person name="Floudas D."/>
            <person name="Copeland A."/>
            <person name="Barry K.W."/>
            <person name="Cichocki N."/>
            <person name="Veneault-Fourrey C."/>
            <person name="LaButti K."/>
            <person name="Lindquist E.A."/>
            <person name="Lipzen A."/>
            <person name="Lundell T."/>
            <person name="Morin E."/>
            <person name="Murat C."/>
            <person name="Riley R."/>
            <person name="Ohm R."/>
            <person name="Sun H."/>
            <person name="Tunlid A."/>
            <person name="Henrissat B."/>
            <person name="Grigoriev I.V."/>
            <person name="Hibbett D.S."/>
            <person name="Martin F."/>
        </authorList>
    </citation>
    <scope>NUCLEOTIDE SEQUENCE [LARGE SCALE GENOMIC DNA]</scope>
    <source>
        <strain evidence="3">h7</strain>
    </source>
</reference>
<dbReference type="AlphaFoldDB" id="A0A0C2YV77"/>
<dbReference type="HOGENOM" id="CLU_2512897_0_0_1"/>
<dbReference type="Proteomes" id="UP000053424">
    <property type="component" value="Unassembled WGS sequence"/>
</dbReference>
<keyword evidence="1" id="KW-1133">Transmembrane helix</keyword>